<evidence type="ECO:0000256" key="1">
    <source>
        <dbReference type="ARBA" id="ARBA00022741"/>
    </source>
</evidence>
<dbReference type="GO" id="GO:0016887">
    <property type="term" value="F:ATP hydrolysis activity"/>
    <property type="evidence" value="ECO:0007669"/>
    <property type="project" value="InterPro"/>
</dbReference>
<dbReference type="SUPFAM" id="SSF52540">
    <property type="entry name" value="P-loop containing nucleoside triphosphate hydrolases"/>
    <property type="match status" value="2"/>
</dbReference>
<gene>
    <name evidence="5" type="ORF">ADICYQ_4145</name>
</gene>
<dbReference type="Gene3D" id="3.40.50.300">
    <property type="entry name" value="P-loop containing nucleotide triphosphate hydrolases"/>
    <property type="match status" value="2"/>
</dbReference>
<evidence type="ECO:0000313" key="6">
    <source>
        <dbReference type="Proteomes" id="UP000014974"/>
    </source>
</evidence>
<evidence type="ECO:0000256" key="3">
    <source>
        <dbReference type="ARBA" id="ARBA00023125"/>
    </source>
</evidence>
<dbReference type="PROSITE" id="PS50893">
    <property type="entry name" value="ABC_TRANSPORTER_2"/>
    <property type="match status" value="1"/>
</dbReference>
<dbReference type="PATRIC" id="fig|641524.5.peg.4113"/>
<sequence length="675" mass="77363">MTERTLEVDSIIKTFGFNHLLSDVYLKCKTNEVIGILGRNGTGKSTLLKIIFGSTDADNKSIRFDNKVFEKPFKEGNLVAYLPQNQFLPKNQSVAQIIKIYFSDRNIRKKLLSHNKIKPHLIKKITALSGGERRYFEVLLLLNLPVPFVLLDEPFSALEPLFKSEIKALINTYRKEKGIILTDHDYVNLMEVSDQVLLIDQGVCRHITDRKQLVEYNYLPPEKTSGNEEEIEPFTADKQTLKDLELNDVQGQNSFFSVFGSPETKGGKAQLDELFHSPTCHTPTLINRQHTIKFFQEHDEILTINKEQLDFISFYYESSVIISSATLLDSFLSFAKNKWRESNDYYIKETGIRFIHDFLKDMHQLSTKIQKLKPPSYLATISLNIQKTINKRNLREFVDGFEQHSFFTPISSYDFLLRKTLKQDITRLLDVFYQLEAFYTIGKESKYLNFNFPEYTNSIKTHIELEGLIHPKIQNAVANNFYLSEKENVCFLTGANMAGKSSFLKAFGIAVYLAHLGFPVPASKMKISQFDGLVTTINLSDDLNLGLSHFYSEVMRVKDVAKQLKNNKRLVVIFDELFRGTNVKDAAIASSLIINALAKLQGSTYIISSHILEIAEELEVNDNIIFKCFETNLVNDEPKYTYKLKNGVSTESLGINIVLKEQILELLERRPPPKD</sequence>
<evidence type="ECO:0000256" key="2">
    <source>
        <dbReference type="ARBA" id="ARBA00022840"/>
    </source>
</evidence>
<dbReference type="PANTHER" id="PTHR11361:SF99">
    <property type="entry name" value="DNA MISMATCH REPAIR PROTEIN"/>
    <property type="match status" value="1"/>
</dbReference>
<dbReference type="AlphaFoldDB" id="S7WJI7"/>
<dbReference type="GO" id="GO:0140664">
    <property type="term" value="F:ATP-dependent DNA damage sensor activity"/>
    <property type="evidence" value="ECO:0007669"/>
    <property type="project" value="InterPro"/>
</dbReference>
<dbReference type="InterPro" id="IPR027417">
    <property type="entry name" value="P-loop_NTPase"/>
</dbReference>
<dbReference type="InterPro" id="IPR045076">
    <property type="entry name" value="MutS"/>
</dbReference>
<dbReference type="InterPro" id="IPR000432">
    <property type="entry name" value="DNA_mismatch_repair_MutS_C"/>
</dbReference>
<accession>S7WJI7</accession>
<organism evidence="5 6">
    <name type="scientific">Cyclobacterium qasimii M12-11B</name>
    <dbReference type="NCBI Taxonomy" id="641524"/>
    <lineage>
        <taxon>Bacteria</taxon>
        <taxon>Pseudomonadati</taxon>
        <taxon>Bacteroidota</taxon>
        <taxon>Cytophagia</taxon>
        <taxon>Cytophagales</taxon>
        <taxon>Cyclobacteriaceae</taxon>
        <taxon>Cyclobacterium</taxon>
    </lineage>
</organism>
<comment type="caution">
    <text evidence="5">The sequence shown here is derived from an EMBL/GenBank/DDBJ whole genome shotgun (WGS) entry which is preliminary data.</text>
</comment>
<reference evidence="5 6" key="1">
    <citation type="journal article" date="2013" name="Genome Announc.">
        <title>Draft Genome Sequence of Cyclobacterium qasimii Strain M12-11BT, Isolated from Arctic Marine Sediment.</title>
        <authorList>
            <person name="Shivaji S."/>
            <person name="Ara S."/>
            <person name="Singh A."/>
            <person name="Kumar Pinnaka A."/>
        </authorList>
    </citation>
    <scope>NUCLEOTIDE SEQUENCE [LARGE SCALE GENOMIC DNA]</scope>
    <source>
        <strain evidence="5 6">M12-11B</strain>
    </source>
</reference>
<keyword evidence="3" id="KW-0238">DNA-binding</keyword>
<dbReference type="SMART" id="SM00534">
    <property type="entry name" value="MUTSac"/>
    <property type="match status" value="1"/>
</dbReference>
<dbReference type="Gene3D" id="1.10.1420.10">
    <property type="match status" value="1"/>
</dbReference>
<dbReference type="InterPro" id="IPR003439">
    <property type="entry name" value="ABC_transporter-like_ATP-bd"/>
</dbReference>
<dbReference type="GO" id="GO:0005829">
    <property type="term" value="C:cytosol"/>
    <property type="evidence" value="ECO:0007669"/>
    <property type="project" value="TreeGrafter"/>
</dbReference>
<name>S7WJI7_9BACT</name>
<proteinExistence type="predicted"/>
<keyword evidence="2" id="KW-0067">ATP-binding</keyword>
<evidence type="ECO:0000313" key="5">
    <source>
        <dbReference type="EMBL" id="EPR66884.1"/>
    </source>
</evidence>
<keyword evidence="1" id="KW-0547">Nucleotide-binding</keyword>
<dbReference type="OrthoDB" id="9801987at2"/>
<dbReference type="GO" id="GO:0006298">
    <property type="term" value="P:mismatch repair"/>
    <property type="evidence" value="ECO:0007669"/>
    <property type="project" value="InterPro"/>
</dbReference>
<dbReference type="EMBL" id="ATNM01000139">
    <property type="protein sequence ID" value="EPR66884.1"/>
    <property type="molecule type" value="Genomic_DNA"/>
</dbReference>
<dbReference type="Pfam" id="PF00005">
    <property type="entry name" value="ABC_tran"/>
    <property type="match status" value="1"/>
</dbReference>
<dbReference type="eggNOG" id="COG0249">
    <property type="taxonomic scope" value="Bacteria"/>
</dbReference>
<evidence type="ECO:0000259" key="4">
    <source>
        <dbReference type="PROSITE" id="PS50893"/>
    </source>
</evidence>
<dbReference type="InterPro" id="IPR003593">
    <property type="entry name" value="AAA+_ATPase"/>
</dbReference>
<protein>
    <submittedName>
        <fullName evidence="5">MutS-related protein, family 1</fullName>
    </submittedName>
</protein>
<dbReference type="RefSeq" id="WP_020891149.1">
    <property type="nucleotide sequence ID" value="NZ_ATNM01000139.1"/>
</dbReference>
<dbReference type="Proteomes" id="UP000014974">
    <property type="component" value="Unassembled WGS sequence"/>
</dbReference>
<dbReference type="SMART" id="SM00382">
    <property type="entry name" value="AAA"/>
    <property type="match status" value="2"/>
</dbReference>
<dbReference type="InterPro" id="IPR036187">
    <property type="entry name" value="DNA_mismatch_repair_MutS_sf"/>
</dbReference>
<dbReference type="PANTHER" id="PTHR11361">
    <property type="entry name" value="DNA MISMATCH REPAIR PROTEIN MUTS FAMILY MEMBER"/>
    <property type="match status" value="1"/>
</dbReference>
<dbReference type="STRING" id="641524.ADICYQ_4145"/>
<dbReference type="Pfam" id="PF00488">
    <property type="entry name" value="MutS_V"/>
    <property type="match status" value="1"/>
</dbReference>
<dbReference type="GO" id="GO:0005524">
    <property type="term" value="F:ATP binding"/>
    <property type="evidence" value="ECO:0007669"/>
    <property type="project" value="UniProtKB-KW"/>
</dbReference>
<dbReference type="eggNOG" id="COG1137">
    <property type="taxonomic scope" value="Bacteria"/>
</dbReference>
<feature type="domain" description="ABC transporter" evidence="4">
    <location>
        <begin position="6"/>
        <end position="226"/>
    </location>
</feature>
<dbReference type="SUPFAM" id="SSF48334">
    <property type="entry name" value="DNA repair protein MutS, domain III"/>
    <property type="match status" value="1"/>
</dbReference>
<dbReference type="GO" id="GO:0030983">
    <property type="term" value="F:mismatched DNA binding"/>
    <property type="evidence" value="ECO:0007669"/>
    <property type="project" value="InterPro"/>
</dbReference>